<evidence type="ECO:0000313" key="3">
    <source>
        <dbReference type="Proteomes" id="UP001179181"/>
    </source>
</evidence>
<feature type="transmembrane region" description="Helical" evidence="1">
    <location>
        <begin position="132"/>
        <end position="152"/>
    </location>
</feature>
<dbReference type="InterPro" id="IPR021683">
    <property type="entry name" value="DUF3267"/>
</dbReference>
<accession>A0ABX0UNJ0</accession>
<dbReference type="EMBL" id="JAASQJ010000003">
    <property type="protein sequence ID" value="NIJ54563.1"/>
    <property type="molecule type" value="Genomic_DNA"/>
</dbReference>
<reference evidence="2 3" key="1">
    <citation type="submission" date="2020-03" db="EMBL/GenBank/DDBJ databases">
        <title>Genomic Encyclopedia of Type Strains, Phase IV (KMG-IV): sequencing the most valuable type-strain genomes for metagenomic binning, comparative biology and taxonomic classification.</title>
        <authorList>
            <person name="Goeker M."/>
        </authorList>
    </citation>
    <scope>NUCLEOTIDE SEQUENCE [LARGE SCALE GENOMIC DNA]</scope>
    <source>
        <strain evidence="2 3">DSM 102865</strain>
    </source>
</reference>
<name>A0ABX0UNJ0_9BACT</name>
<keyword evidence="3" id="KW-1185">Reference proteome</keyword>
<keyword evidence="1" id="KW-1133">Transmembrane helix</keyword>
<protein>
    <recommendedName>
        <fullName evidence="4">DUF3267 domain-containing protein</fullName>
    </recommendedName>
</protein>
<feature type="transmembrane region" description="Helical" evidence="1">
    <location>
        <begin position="40"/>
        <end position="57"/>
    </location>
</feature>
<evidence type="ECO:0000256" key="1">
    <source>
        <dbReference type="SAM" id="Phobius"/>
    </source>
</evidence>
<gene>
    <name evidence="2" type="ORF">FHS68_003745</name>
</gene>
<keyword evidence="1" id="KW-0472">Membrane</keyword>
<dbReference type="Proteomes" id="UP001179181">
    <property type="component" value="Unassembled WGS sequence"/>
</dbReference>
<organism evidence="2 3">
    <name type="scientific">Dyadobacter arcticus</name>
    <dbReference type="NCBI Taxonomy" id="1078754"/>
    <lineage>
        <taxon>Bacteria</taxon>
        <taxon>Pseudomonadati</taxon>
        <taxon>Bacteroidota</taxon>
        <taxon>Cytophagia</taxon>
        <taxon>Cytophagales</taxon>
        <taxon>Spirosomataceae</taxon>
        <taxon>Dyadobacter</taxon>
    </lineage>
</organism>
<keyword evidence="1" id="KW-0812">Transmembrane</keyword>
<dbReference type="Pfam" id="PF11667">
    <property type="entry name" value="DUF3267"/>
    <property type="match status" value="1"/>
</dbReference>
<feature type="transmembrane region" description="Helical" evidence="1">
    <location>
        <begin position="77"/>
        <end position="97"/>
    </location>
</feature>
<comment type="caution">
    <text evidence="2">The sequence shown here is derived from an EMBL/GenBank/DDBJ whole genome shotgun (WGS) entry which is preliminary data.</text>
</comment>
<evidence type="ECO:0000313" key="2">
    <source>
        <dbReference type="EMBL" id="NIJ54563.1"/>
    </source>
</evidence>
<dbReference type="RefSeq" id="WP_167272911.1">
    <property type="nucleotide sequence ID" value="NZ_JAASQJ010000003.1"/>
</dbReference>
<evidence type="ECO:0008006" key="4">
    <source>
        <dbReference type="Google" id="ProtNLM"/>
    </source>
</evidence>
<sequence length="214" mass="24273">MKLDPEQLSQTDFVLLDTLGHMEIVPFVQEYIKKRTRFSIFYMVINIVLLACVGWYLGKNVGSGAFSLEAGLSHLSYGLAFAFALIPLHEYIHVLAYKSQGATKTSYDANLKKFYFMAIADKFVANRKEFQIVALAPFTVISIALLLLMLLTGKLWTLTIMTMLLVHAACCSGDFGLLSYFDFHRDKEVLTYDDKEKGISYFYAKANIENNAWI</sequence>
<feature type="transmembrane region" description="Helical" evidence="1">
    <location>
        <begin position="158"/>
        <end position="181"/>
    </location>
</feature>
<proteinExistence type="predicted"/>